<evidence type="ECO:0000313" key="7">
    <source>
        <dbReference type="EMBL" id="CAB4846662.1"/>
    </source>
</evidence>
<protein>
    <submittedName>
        <fullName evidence="7">Unannotated protein</fullName>
    </submittedName>
</protein>
<evidence type="ECO:0000256" key="5">
    <source>
        <dbReference type="SAM" id="MobiDB-lite"/>
    </source>
</evidence>
<organism evidence="7">
    <name type="scientific">freshwater metagenome</name>
    <dbReference type="NCBI Taxonomy" id="449393"/>
    <lineage>
        <taxon>unclassified sequences</taxon>
        <taxon>metagenomes</taxon>
        <taxon>ecological metagenomes</taxon>
    </lineage>
</organism>
<dbReference type="GO" id="GO:0051287">
    <property type="term" value="F:NAD binding"/>
    <property type="evidence" value="ECO:0007669"/>
    <property type="project" value="InterPro"/>
</dbReference>
<dbReference type="InterPro" id="IPR014029">
    <property type="entry name" value="NADH_UbQ_OxRdtase_49kDa_CS"/>
</dbReference>
<dbReference type="PANTHER" id="PTHR11993:SF10">
    <property type="entry name" value="NADH DEHYDROGENASE [UBIQUINONE] IRON-SULFUR PROTEIN 2, MITOCHONDRIAL"/>
    <property type="match status" value="1"/>
</dbReference>
<dbReference type="Gene3D" id="1.10.645.10">
    <property type="entry name" value="Cytochrome-c3 Hydrogenase, chain B"/>
    <property type="match status" value="1"/>
</dbReference>
<evidence type="ECO:0000256" key="2">
    <source>
        <dbReference type="ARBA" id="ARBA00022448"/>
    </source>
</evidence>
<dbReference type="GO" id="GO:0016651">
    <property type="term" value="F:oxidoreductase activity, acting on NAD(P)H"/>
    <property type="evidence" value="ECO:0007669"/>
    <property type="project" value="InterPro"/>
</dbReference>
<keyword evidence="2" id="KW-0813">Transport</keyword>
<dbReference type="InterPro" id="IPR022885">
    <property type="entry name" value="NDH1_su_D/H"/>
</dbReference>
<dbReference type="PROSITE" id="PS00535">
    <property type="entry name" value="COMPLEX1_49K"/>
    <property type="match status" value="1"/>
</dbReference>
<feature type="region of interest" description="Disordered" evidence="5">
    <location>
        <begin position="1"/>
        <end position="42"/>
    </location>
</feature>
<gene>
    <name evidence="7" type="ORF">UFOPK3268_00267</name>
</gene>
<dbReference type="Pfam" id="PF00346">
    <property type="entry name" value="Complex1_49kDa"/>
    <property type="match status" value="2"/>
</dbReference>
<feature type="domain" description="NADH-quinone oxidoreductase subunit D" evidence="6">
    <location>
        <begin position="370"/>
        <end position="444"/>
    </location>
</feature>
<dbReference type="PANTHER" id="PTHR11993">
    <property type="entry name" value="NADH-UBIQUINONE OXIDOREDUCTASE 49 KDA SUBUNIT"/>
    <property type="match status" value="1"/>
</dbReference>
<reference evidence="7" key="1">
    <citation type="submission" date="2020-05" db="EMBL/GenBank/DDBJ databases">
        <authorList>
            <person name="Chiriac C."/>
            <person name="Salcher M."/>
            <person name="Ghai R."/>
            <person name="Kavagutti S V."/>
        </authorList>
    </citation>
    <scope>NUCLEOTIDE SEQUENCE</scope>
</reference>
<evidence type="ECO:0000259" key="6">
    <source>
        <dbReference type="Pfam" id="PF00346"/>
    </source>
</evidence>
<evidence type="ECO:0000256" key="1">
    <source>
        <dbReference type="ARBA" id="ARBA00005769"/>
    </source>
</evidence>
<name>A0A6J7BM36_9ZZZZ</name>
<evidence type="ECO:0000256" key="4">
    <source>
        <dbReference type="ARBA" id="ARBA00023027"/>
    </source>
</evidence>
<evidence type="ECO:0000256" key="3">
    <source>
        <dbReference type="ARBA" id="ARBA00022967"/>
    </source>
</evidence>
<sequence>MSLRSLGGVPDVGVAPDLRRQPNDVEIMPAWQPLPGREPRDRPPSVICDDAAMGALREVTVGVGAASLGFSSPDGTRDTPLDLGEHHPAAAGLVRIRLVLDGDRIVSAEPRIGFMHRGAEKLFEVRDYRQAVVLANRHDWLSAFCNELGIVLAVERMLGMEIPERATWARTLLAELNRVLNHLAFLGAYPLDSGAITPAYYAYHEREAIQRVMEEASGGRMHYMANRVGGLREDLPEGWLGRARSALDTVRAGLSPLETLIGADSQFAERTRGIGVLTREQVEQYGVSGPIARASGVDMDLRRDEPYLAYAELTRLGALRIVTRTAGDCLARFEVLLDQVFASLDLATACLDRLDELGAGPVNLKLPKVLKAPEGHTYCWTENPLGLNGYLLVSRGEKTPWRLKLRSASFNNLSVLGEQLAGERLTDVVTIMGSMFYVVGDLDK</sequence>
<accession>A0A6J7BM36</accession>
<comment type="similarity">
    <text evidence="1">Belongs to the complex I 49 kDa subunit family.</text>
</comment>
<dbReference type="InterPro" id="IPR029014">
    <property type="entry name" value="NiFe-Hase_large"/>
</dbReference>
<feature type="domain" description="NADH-quinone oxidoreductase subunit D" evidence="6">
    <location>
        <begin position="192"/>
        <end position="369"/>
    </location>
</feature>
<dbReference type="AlphaFoldDB" id="A0A6J7BM36"/>
<dbReference type="SUPFAM" id="SSF56762">
    <property type="entry name" value="HydB/Nqo4-like"/>
    <property type="match status" value="1"/>
</dbReference>
<dbReference type="EMBL" id="CAFBIZ010000019">
    <property type="protein sequence ID" value="CAB4846662.1"/>
    <property type="molecule type" value="Genomic_DNA"/>
</dbReference>
<keyword evidence="4" id="KW-0520">NAD</keyword>
<keyword evidence="3" id="KW-1278">Translocase</keyword>
<dbReference type="InterPro" id="IPR001135">
    <property type="entry name" value="NADH_Q_OxRdtase_suD"/>
</dbReference>
<proteinExistence type="inferred from homology"/>
<dbReference type="GO" id="GO:0048038">
    <property type="term" value="F:quinone binding"/>
    <property type="evidence" value="ECO:0007669"/>
    <property type="project" value="InterPro"/>
</dbReference>